<sequence length="196" mass="22267">MVDLSKPEDPVVLHCNLRLQRLHIGQMRLDKWRWSFADCEVLAASFVLKTSRSRKICFWSINFSAWADSTNLWNFAAVSVLESIVACATMAFLRCAASASWLASAPPSTPRSQPSPDGRTAPRSHDDWFPWTTGFRWFLIDLRSMYADSSRARSFLTLDEVSKACEVPAVIADPTSLMAYAWLNRSQKTWSFERGH</sequence>
<accession>A0A8T1KZF2</accession>
<evidence type="ECO:0000313" key="3">
    <source>
        <dbReference type="Proteomes" id="UP000736787"/>
    </source>
</evidence>
<protein>
    <submittedName>
        <fullName evidence="2">Uncharacterized protein</fullName>
    </submittedName>
</protein>
<evidence type="ECO:0000313" key="2">
    <source>
        <dbReference type="EMBL" id="KAG2904664.1"/>
    </source>
</evidence>
<reference evidence="2" key="1">
    <citation type="submission" date="2018-10" db="EMBL/GenBank/DDBJ databases">
        <title>Effector identification in a new, highly contiguous assembly of the strawberry crown rot pathogen Phytophthora cactorum.</title>
        <authorList>
            <person name="Armitage A.D."/>
            <person name="Nellist C.F."/>
            <person name="Bates H."/>
            <person name="Vickerstaff R.J."/>
            <person name="Harrison R.J."/>
        </authorList>
    </citation>
    <scope>NUCLEOTIDE SEQUENCE</scope>
    <source>
        <strain evidence="2">4040</strain>
    </source>
</reference>
<dbReference type="AlphaFoldDB" id="A0A8T1KZF2"/>
<dbReference type="Proteomes" id="UP000736787">
    <property type="component" value="Unassembled WGS sequence"/>
</dbReference>
<dbReference type="EMBL" id="RCMK01001015">
    <property type="protein sequence ID" value="KAG2904664.1"/>
    <property type="molecule type" value="Genomic_DNA"/>
</dbReference>
<organism evidence="2 3">
    <name type="scientific">Phytophthora cactorum</name>
    <dbReference type="NCBI Taxonomy" id="29920"/>
    <lineage>
        <taxon>Eukaryota</taxon>
        <taxon>Sar</taxon>
        <taxon>Stramenopiles</taxon>
        <taxon>Oomycota</taxon>
        <taxon>Peronosporomycetes</taxon>
        <taxon>Peronosporales</taxon>
        <taxon>Peronosporaceae</taxon>
        <taxon>Phytophthora</taxon>
    </lineage>
</organism>
<evidence type="ECO:0000256" key="1">
    <source>
        <dbReference type="SAM" id="MobiDB-lite"/>
    </source>
</evidence>
<proteinExistence type="predicted"/>
<comment type="caution">
    <text evidence="2">The sequence shown here is derived from an EMBL/GenBank/DDBJ whole genome shotgun (WGS) entry which is preliminary data.</text>
</comment>
<gene>
    <name evidence="2" type="ORF">PC117_g20973</name>
</gene>
<name>A0A8T1KZF2_9STRA</name>
<feature type="region of interest" description="Disordered" evidence="1">
    <location>
        <begin position="103"/>
        <end position="123"/>
    </location>
</feature>